<dbReference type="EMBL" id="CP121472">
    <property type="protein sequence ID" value="WPL16899.1"/>
    <property type="molecule type" value="Genomic_DNA"/>
</dbReference>
<dbReference type="SUPFAM" id="SSF81301">
    <property type="entry name" value="Nucleotidyltransferase"/>
    <property type="match status" value="1"/>
</dbReference>
<evidence type="ECO:0000313" key="1">
    <source>
        <dbReference type="EMBL" id="WPL16899.1"/>
    </source>
</evidence>
<reference evidence="1 2" key="1">
    <citation type="journal article" date="2023" name="Microorganisms">
        <title>Thiorhodovibrio frisius and Trv. litoralis spp. nov., Two Novel Members from a Clade of Fastidious Purple Sulfur Bacteria That Exhibit Unique Red-Shifted Light-Harvesting Capabilities.</title>
        <authorList>
            <person name="Methner A."/>
            <person name="Kuzyk S.B."/>
            <person name="Petersen J."/>
            <person name="Bauer S."/>
            <person name="Brinkmann H."/>
            <person name="Sichau K."/>
            <person name="Wanner G."/>
            <person name="Wolf J."/>
            <person name="Neumann-Schaal M."/>
            <person name="Henke P."/>
            <person name="Tank M."/>
            <person name="Sproer C."/>
            <person name="Bunk B."/>
            <person name="Overmann J."/>
        </authorList>
    </citation>
    <scope>NUCLEOTIDE SEQUENCE [LARGE SCALE GENOMIC DNA]</scope>
    <source>
        <strain evidence="1 2">DSM 6702</strain>
    </source>
</reference>
<evidence type="ECO:0008006" key="3">
    <source>
        <dbReference type="Google" id="ProtNLM"/>
    </source>
</evidence>
<proteinExistence type="predicted"/>
<dbReference type="Proteomes" id="UP001432180">
    <property type="component" value="Chromosome"/>
</dbReference>
<dbReference type="Gene3D" id="3.30.460.10">
    <property type="entry name" value="Beta Polymerase, domain 2"/>
    <property type="match status" value="1"/>
</dbReference>
<keyword evidence="2" id="KW-1185">Reference proteome</keyword>
<evidence type="ECO:0000313" key="2">
    <source>
        <dbReference type="Proteomes" id="UP001432180"/>
    </source>
</evidence>
<protein>
    <recommendedName>
        <fullName evidence="3">Polymerase beta nucleotidyltransferase domain-containing protein</fullName>
    </recommendedName>
</protein>
<accession>A0ABZ0S8N3</accession>
<dbReference type="InterPro" id="IPR043519">
    <property type="entry name" value="NT_sf"/>
</dbReference>
<name>A0ABZ0S8N3_9GAMM</name>
<sequence length="94" mass="10888">MVIARFNPSRIIQWGSVLEPRHFSAISDIDLAIEGVGSLEFLTLFRLAEAETKFPLDVVRWENLEPEFQRVILMKGEIRYRRLISSSNSERTGH</sequence>
<gene>
    <name evidence="1" type="ORF">Thiowin_01879</name>
</gene>
<organism evidence="1 2">
    <name type="scientific">Thiorhodovibrio winogradskyi</name>
    <dbReference type="NCBI Taxonomy" id="77007"/>
    <lineage>
        <taxon>Bacteria</taxon>
        <taxon>Pseudomonadati</taxon>
        <taxon>Pseudomonadota</taxon>
        <taxon>Gammaproteobacteria</taxon>
        <taxon>Chromatiales</taxon>
        <taxon>Chromatiaceae</taxon>
        <taxon>Thiorhodovibrio</taxon>
    </lineage>
</organism>